<dbReference type="GO" id="GO:0009007">
    <property type="term" value="F:site-specific DNA-methyltransferase (adenine-specific) activity"/>
    <property type="evidence" value="ECO:0007669"/>
    <property type="project" value="UniProtKB-EC"/>
</dbReference>
<accession>A0ABD6W251</accession>
<feature type="domain" description="Type II methyltransferase M.TaqI-like" evidence="1">
    <location>
        <begin position="1"/>
        <end position="82"/>
    </location>
</feature>
<dbReference type="Proteomes" id="UP000237433">
    <property type="component" value="Unassembled WGS sequence"/>
</dbReference>
<reference evidence="2 3" key="1">
    <citation type="journal article" date="2015" name="J. Am. Soc. Brew. Chem.">
        <title>Dissolved carbon dioxide selects for lactic acid bacteria able to grow in and spoil packaged beer.</title>
        <authorList>
            <person name="Bergsveinson J."/>
            <person name="Redekop A."/>
            <person name="Zoerb S."/>
            <person name="Ziola B."/>
        </authorList>
    </citation>
    <scope>NUCLEOTIDE SEQUENCE [LARGE SCALE GENOMIC DNA]</scope>
    <source>
        <strain evidence="2 3">CCC B1205</strain>
    </source>
</reference>
<dbReference type="InterPro" id="IPR011639">
    <property type="entry name" value="MethylTrfase_TaqI-like_dom"/>
</dbReference>
<organism evidence="2 3">
    <name type="scientific">Lacticaseibacillus paracasei</name>
    <name type="common">Lactobacillus paracasei</name>
    <dbReference type="NCBI Taxonomy" id="1597"/>
    <lineage>
        <taxon>Bacteria</taxon>
        <taxon>Bacillati</taxon>
        <taxon>Bacillota</taxon>
        <taxon>Bacilli</taxon>
        <taxon>Lactobacillales</taxon>
        <taxon>Lactobacillaceae</taxon>
        <taxon>Lacticaseibacillus</taxon>
    </lineage>
</organism>
<dbReference type="Pfam" id="PF07669">
    <property type="entry name" value="Eco57I"/>
    <property type="match status" value="1"/>
</dbReference>
<dbReference type="InterPro" id="IPR002052">
    <property type="entry name" value="DNA_methylase_N6_adenine_CS"/>
</dbReference>
<protein>
    <recommendedName>
        <fullName evidence="1">Type II methyltransferase M.TaqI-like domain-containing protein</fullName>
    </recommendedName>
</protein>
<dbReference type="PROSITE" id="PS00092">
    <property type="entry name" value="N6_MTASE"/>
    <property type="match status" value="1"/>
</dbReference>
<sequence>MKFDVVVGNPPYQESDGGSKASAIPVYHYFVELGLKVAQQTCLIMPSRWYVGGKGLNDFRDKMLHSPNMKILIDFPNPVDVFPGTNIRGGVCVLLLDKQYDSDKLLTRVETYEGGQVIADTRRHLAAKGLSVFIRDNKALEIISNVTDVSGTDSLADHISPRKPFGLGGTFVHDKKFVKSATGLFRPIKCYGKDSIGFMERSNVLAHSEWIDSWKVLTARANNIGTELNDDNLNTIIAEPESVCTETYILLGADLELDEVSANNLAKYTKTRFVRYMHSLAKSSQDASRQTYRYVPIQDFTNGSDIDWSGDVQSIDRCLFRKYNLTEENIATIVAKIKPM</sequence>
<evidence type="ECO:0000313" key="3">
    <source>
        <dbReference type="Proteomes" id="UP000237433"/>
    </source>
</evidence>
<evidence type="ECO:0000313" key="2">
    <source>
        <dbReference type="EMBL" id="POE43511.1"/>
    </source>
</evidence>
<dbReference type="AlphaFoldDB" id="A0ABD6W251"/>
<dbReference type="Gene3D" id="3.40.50.150">
    <property type="entry name" value="Vaccinia Virus protein VP39"/>
    <property type="match status" value="1"/>
</dbReference>
<proteinExistence type="predicted"/>
<name>A0ABD6W251_LACPA</name>
<dbReference type="SUPFAM" id="SSF53335">
    <property type="entry name" value="S-adenosyl-L-methionine-dependent methyltransferases"/>
    <property type="match status" value="1"/>
</dbReference>
<evidence type="ECO:0000259" key="1">
    <source>
        <dbReference type="Pfam" id="PF07669"/>
    </source>
</evidence>
<dbReference type="RefSeq" id="WP_103220002.1">
    <property type="nucleotide sequence ID" value="NZ_LGIY01000005.1"/>
</dbReference>
<gene>
    <name evidence="2" type="ORF">ACX51_04610</name>
</gene>
<dbReference type="InterPro" id="IPR029063">
    <property type="entry name" value="SAM-dependent_MTases_sf"/>
</dbReference>
<comment type="caution">
    <text evidence="2">The sequence shown here is derived from an EMBL/GenBank/DDBJ whole genome shotgun (WGS) entry which is preliminary data.</text>
</comment>
<dbReference type="EMBL" id="LGIY01000005">
    <property type="protein sequence ID" value="POE43511.1"/>
    <property type="molecule type" value="Genomic_DNA"/>
</dbReference>